<keyword evidence="1" id="KW-0732">Signal</keyword>
<accession>A0A8P4KMK5</accession>
<dbReference type="GO" id="GO:0070187">
    <property type="term" value="C:shelterin complex"/>
    <property type="evidence" value="ECO:0007669"/>
    <property type="project" value="InterPro"/>
</dbReference>
<dbReference type="InterPro" id="IPR029400">
    <property type="entry name" value="TINF2_N"/>
</dbReference>
<evidence type="ECO:0000313" key="3">
    <source>
        <dbReference type="Ensembl" id="ENSDLAP00005073909.1"/>
    </source>
</evidence>
<dbReference type="GO" id="GO:0042162">
    <property type="term" value="F:telomeric DNA binding"/>
    <property type="evidence" value="ECO:0007669"/>
    <property type="project" value="TreeGrafter"/>
</dbReference>
<protein>
    <recommendedName>
        <fullName evidence="2">TERF1-interacting nuclear factor 2 N-terminal domain-containing protein</fullName>
    </recommendedName>
</protein>
<keyword evidence="4" id="KW-1185">Reference proteome</keyword>
<dbReference type="GeneTree" id="ENSGT00940000172707"/>
<feature type="domain" description="TERF1-interacting nuclear factor 2 N-terminal" evidence="2">
    <location>
        <begin position="27"/>
        <end position="77"/>
    </location>
</feature>
<dbReference type="Proteomes" id="UP000694389">
    <property type="component" value="Unassembled WGS sequence"/>
</dbReference>
<evidence type="ECO:0000256" key="1">
    <source>
        <dbReference type="SAM" id="SignalP"/>
    </source>
</evidence>
<dbReference type="Pfam" id="PF14973">
    <property type="entry name" value="TINF2_N"/>
    <property type="match status" value="1"/>
</dbReference>
<dbReference type="PANTHER" id="PTHR15512">
    <property type="entry name" value="TERF1-INTERACTING NUCLEAR FACTOR 2"/>
    <property type="match status" value="1"/>
</dbReference>
<reference evidence="3" key="2">
    <citation type="submission" date="2025-09" db="UniProtKB">
        <authorList>
            <consortium name="Ensembl"/>
        </authorList>
    </citation>
    <scope>IDENTIFICATION</scope>
</reference>
<sequence length="90" mass="9919">FHTPSPLLLPSLRLFIPPLRLVSAAMWQVVQRGNVQDYGMVEEFISTVSEIVPELLNADQKAQLLLGLRARVRVSILCLTDGEGAADEGF</sequence>
<evidence type="ECO:0000313" key="4">
    <source>
        <dbReference type="Proteomes" id="UP000694389"/>
    </source>
</evidence>
<feature type="signal peptide" evidence="1">
    <location>
        <begin position="1"/>
        <end position="24"/>
    </location>
</feature>
<reference evidence="3" key="1">
    <citation type="submission" date="2025-08" db="UniProtKB">
        <authorList>
            <consortium name="Ensembl"/>
        </authorList>
    </citation>
    <scope>IDENTIFICATION</scope>
</reference>
<feature type="chain" id="PRO_5035860068" description="TERF1-interacting nuclear factor 2 N-terminal domain-containing protein" evidence="1">
    <location>
        <begin position="25"/>
        <end position="90"/>
    </location>
</feature>
<dbReference type="GO" id="GO:0016233">
    <property type="term" value="P:telomere capping"/>
    <property type="evidence" value="ECO:0007669"/>
    <property type="project" value="InterPro"/>
</dbReference>
<dbReference type="GO" id="GO:1904356">
    <property type="term" value="P:regulation of telomere maintenance via telomere lengthening"/>
    <property type="evidence" value="ECO:0007669"/>
    <property type="project" value="TreeGrafter"/>
</dbReference>
<dbReference type="PANTHER" id="PTHR15512:SF2">
    <property type="match status" value="1"/>
</dbReference>
<proteinExistence type="predicted"/>
<organism evidence="3 4">
    <name type="scientific">Dicentrarchus labrax</name>
    <name type="common">European seabass</name>
    <name type="synonym">Morone labrax</name>
    <dbReference type="NCBI Taxonomy" id="13489"/>
    <lineage>
        <taxon>Eukaryota</taxon>
        <taxon>Metazoa</taxon>
        <taxon>Chordata</taxon>
        <taxon>Craniata</taxon>
        <taxon>Vertebrata</taxon>
        <taxon>Euteleostomi</taxon>
        <taxon>Actinopterygii</taxon>
        <taxon>Neopterygii</taxon>
        <taxon>Teleostei</taxon>
        <taxon>Neoteleostei</taxon>
        <taxon>Acanthomorphata</taxon>
        <taxon>Eupercaria</taxon>
        <taxon>Moronidae</taxon>
        <taxon>Dicentrarchus</taxon>
    </lineage>
</organism>
<evidence type="ECO:0000259" key="2">
    <source>
        <dbReference type="Pfam" id="PF14973"/>
    </source>
</evidence>
<dbReference type="Ensembl" id="ENSDLAT00005078488.1">
    <property type="protein sequence ID" value="ENSDLAP00005073909.1"/>
    <property type="gene ID" value="ENSDLAG00005027813.1"/>
</dbReference>
<dbReference type="AlphaFoldDB" id="A0A8P4KMK5"/>
<dbReference type="InterPro" id="IPR039098">
    <property type="entry name" value="TINF2"/>
</dbReference>
<name>A0A8P4KMK5_DICLA</name>